<keyword evidence="4 10" id="KW-1133">Transmembrane helix</keyword>
<reference evidence="12" key="2">
    <citation type="submission" date="2025-09" db="UniProtKB">
        <authorList>
            <consortium name="Ensembl"/>
        </authorList>
    </citation>
    <scope>IDENTIFICATION</scope>
</reference>
<dbReference type="PROSITE" id="PS50262">
    <property type="entry name" value="G_PROTEIN_RECEP_F1_2"/>
    <property type="match status" value="1"/>
</dbReference>
<dbReference type="PROSITE" id="PS00237">
    <property type="entry name" value="G_PROTEIN_RECEP_F1_1"/>
    <property type="match status" value="1"/>
</dbReference>
<protein>
    <submittedName>
        <fullName evidence="12">Trace amine-associated receptor 13c-like</fullName>
    </submittedName>
</protein>
<feature type="transmembrane region" description="Helical" evidence="10">
    <location>
        <begin position="270"/>
        <end position="294"/>
    </location>
</feature>
<keyword evidence="5 9" id="KW-0297">G-protein coupled receptor</keyword>
<dbReference type="SMART" id="SM01381">
    <property type="entry name" value="7TM_GPCR_Srsx"/>
    <property type="match status" value="1"/>
</dbReference>
<dbReference type="AlphaFoldDB" id="A0A3Q3GYD1"/>
<feature type="transmembrane region" description="Helical" evidence="10">
    <location>
        <begin position="160"/>
        <end position="182"/>
    </location>
</feature>
<accession>A0A3Q3GYD1</accession>
<evidence type="ECO:0000256" key="3">
    <source>
        <dbReference type="ARBA" id="ARBA00022692"/>
    </source>
</evidence>
<organism evidence="12 13">
    <name type="scientific">Kryptolebias marmoratus</name>
    <name type="common">Mangrove killifish</name>
    <name type="synonym">Rivulus marmoratus</name>
    <dbReference type="NCBI Taxonomy" id="37003"/>
    <lineage>
        <taxon>Eukaryota</taxon>
        <taxon>Metazoa</taxon>
        <taxon>Chordata</taxon>
        <taxon>Craniata</taxon>
        <taxon>Vertebrata</taxon>
        <taxon>Euteleostomi</taxon>
        <taxon>Actinopterygii</taxon>
        <taxon>Neopterygii</taxon>
        <taxon>Teleostei</taxon>
        <taxon>Neoteleostei</taxon>
        <taxon>Acanthomorphata</taxon>
        <taxon>Ovalentaria</taxon>
        <taxon>Atherinomorphae</taxon>
        <taxon>Cyprinodontiformes</taxon>
        <taxon>Rivulidae</taxon>
        <taxon>Kryptolebias</taxon>
    </lineage>
</organism>
<dbReference type="Ensembl" id="ENSKMAT00000028440.1">
    <property type="protein sequence ID" value="ENSKMAP00000028087.1"/>
    <property type="gene ID" value="ENSKMAG00000020840.1"/>
</dbReference>
<feature type="domain" description="G-protein coupled receptors family 1 profile" evidence="11">
    <location>
        <begin position="64"/>
        <end position="325"/>
    </location>
</feature>
<feature type="transmembrane region" description="Helical" evidence="10">
    <location>
        <begin position="113"/>
        <end position="140"/>
    </location>
</feature>
<feature type="transmembrane region" description="Helical" evidence="10">
    <location>
        <begin position="49"/>
        <end position="72"/>
    </location>
</feature>
<evidence type="ECO:0000256" key="4">
    <source>
        <dbReference type="ARBA" id="ARBA00022989"/>
    </source>
</evidence>
<dbReference type="InterPro" id="IPR017452">
    <property type="entry name" value="GPCR_Rhodpsn_7TM"/>
</dbReference>
<keyword evidence="6 10" id="KW-0472">Membrane</keyword>
<reference evidence="12" key="1">
    <citation type="submission" date="2025-08" db="UniProtKB">
        <authorList>
            <consortium name="Ensembl"/>
        </authorList>
    </citation>
    <scope>IDENTIFICATION</scope>
</reference>
<dbReference type="PANTHER" id="PTHR24249:SF381">
    <property type="entry name" value="TRACE AMINE ASSOCIATED RECEPTOR 19P-RELATED"/>
    <property type="match status" value="1"/>
</dbReference>
<dbReference type="InterPro" id="IPR000276">
    <property type="entry name" value="GPCR_Rhodpsn"/>
</dbReference>
<dbReference type="PRINTS" id="PR00237">
    <property type="entry name" value="GPCRRHODOPSN"/>
</dbReference>
<evidence type="ECO:0000256" key="1">
    <source>
        <dbReference type="ARBA" id="ARBA00004651"/>
    </source>
</evidence>
<comment type="subcellular location">
    <subcellularLocation>
        <location evidence="1">Cell membrane</location>
        <topology evidence="1">Multi-pass membrane protein</topology>
    </subcellularLocation>
</comment>
<evidence type="ECO:0000256" key="8">
    <source>
        <dbReference type="ARBA" id="ARBA00023224"/>
    </source>
</evidence>
<proteinExistence type="inferred from homology"/>
<name>A0A3Q3GYD1_KRYMA</name>
<dbReference type="Gene3D" id="1.20.1070.10">
    <property type="entry name" value="Rhodopsin 7-helix transmembrane proteins"/>
    <property type="match status" value="1"/>
</dbReference>
<keyword evidence="8 9" id="KW-0807">Transducer</keyword>
<dbReference type="Pfam" id="PF00001">
    <property type="entry name" value="7tm_1"/>
    <property type="match status" value="1"/>
</dbReference>
<evidence type="ECO:0000313" key="13">
    <source>
        <dbReference type="Proteomes" id="UP000264800"/>
    </source>
</evidence>
<evidence type="ECO:0000256" key="9">
    <source>
        <dbReference type="RuleBase" id="RU000688"/>
    </source>
</evidence>
<dbReference type="OMA" id="YPIRITD"/>
<sequence length="355" mass="40572">MINQPCDKHFCSDSCSSLLMETQEEDELCFPQFLNSSCKKPTLLWSQTVILKIASFISVLTVFLNLLIIISISHFRQLHTPTNSLVLSLAVSDFLVGLLLMPVEIFRKEACWLLGDIVCVLYNYLTFHIVSASLGNIILITVDRYVAICYPLHYPIRFSVAKVNCSVCLCWLWYAFYSIFFLKDELIQPGRGKSCIGECVVIINFVIVTIDLVMNFIIPVIFIIFMYIRVFMAVVSQARAMHSHVTTVKPQVSVNLRKKRQRTKTSELKAARTLGVVVFVYLMCYCPFYCFSLIGDNLKNTSSTSFLFFFFLLIYFNSCLNPLIYALLYPWFKKAAKIILTLQILRPGSCDASIL</sequence>
<evidence type="ECO:0000256" key="7">
    <source>
        <dbReference type="ARBA" id="ARBA00023170"/>
    </source>
</evidence>
<keyword evidence="7 9" id="KW-0675">Receptor</keyword>
<evidence type="ECO:0000259" key="11">
    <source>
        <dbReference type="PROSITE" id="PS50262"/>
    </source>
</evidence>
<dbReference type="Proteomes" id="UP000264800">
    <property type="component" value="Unplaced"/>
</dbReference>
<feature type="transmembrane region" description="Helical" evidence="10">
    <location>
        <begin position="306"/>
        <end position="328"/>
    </location>
</feature>
<evidence type="ECO:0000313" key="12">
    <source>
        <dbReference type="Ensembl" id="ENSKMAP00000028087.1"/>
    </source>
</evidence>
<dbReference type="GO" id="GO:0005886">
    <property type="term" value="C:plasma membrane"/>
    <property type="evidence" value="ECO:0007669"/>
    <property type="project" value="UniProtKB-SubCell"/>
</dbReference>
<evidence type="ECO:0000256" key="10">
    <source>
        <dbReference type="SAM" id="Phobius"/>
    </source>
</evidence>
<feature type="transmembrane region" description="Helical" evidence="10">
    <location>
        <begin position="84"/>
        <end position="101"/>
    </location>
</feature>
<evidence type="ECO:0000256" key="5">
    <source>
        <dbReference type="ARBA" id="ARBA00023040"/>
    </source>
</evidence>
<dbReference type="CDD" id="cd15055">
    <property type="entry name" value="7tmA_TAARs"/>
    <property type="match status" value="1"/>
</dbReference>
<dbReference type="GO" id="GO:0001594">
    <property type="term" value="F:trace-amine receptor activity"/>
    <property type="evidence" value="ECO:0007669"/>
    <property type="project" value="TreeGrafter"/>
</dbReference>
<evidence type="ECO:0000256" key="6">
    <source>
        <dbReference type="ARBA" id="ARBA00023136"/>
    </source>
</evidence>
<keyword evidence="13" id="KW-1185">Reference proteome</keyword>
<dbReference type="InterPro" id="IPR050569">
    <property type="entry name" value="TAAR"/>
</dbReference>
<dbReference type="PANTHER" id="PTHR24249">
    <property type="entry name" value="HISTAMINE RECEPTOR-RELATED G-PROTEIN COUPLED RECEPTOR"/>
    <property type="match status" value="1"/>
</dbReference>
<dbReference type="GeneTree" id="ENSGT01050000244823"/>
<dbReference type="SUPFAM" id="SSF81321">
    <property type="entry name" value="Family A G protein-coupled receptor-like"/>
    <property type="match status" value="1"/>
</dbReference>
<evidence type="ECO:0000256" key="2">
    <source>
        <dbReference type="ARBA" id="ARBA00022475"/>
    </source>
</evidence>
<comment type="similarity">
    <text evidence="9">Belongs to the G-protein coupled receptor 1 family.</text>
</comment>
<keyword evidence="3 9" id="KW-0812">Transmembrane</keyword>
<keyword evidence="2" id="KW-1003">Cell membrane</keyword>